<evidence type="ECO:0000313" key="1">
    <source>
        <dbReference type="EMBL" id="JAE15135.1"/>
    </source>
</evidence>
<accession>A0A0A9FQN2</accession>
<name>A0A0A9FQN2_ARUDO</name>
<protein>
    <submittedName>
        <fullName evidence="1">Uncharacterized protein</fullName>
    </submittedName>
</protein>
<organism evidence="1">
    <name type="scientific">Arundo donax</name>
    <name type="common">Giant reed</name>
    <name type="synonym">Donax arundinaceus</name>
    <dbReference type="NCBI Taxonomy" id="35708"/>
    <lineage>
        <taxon>Eukaryota</taxon>
        <taxon>Viridiplantae</taxon>
        <taxon>Streptophyta</taxon>
        <taxon>Embryophyta</taxon>
        <taxon>Tracheophyta</taxon>
        <taxon>Spermatophyta</taxon>
        <taxon>Magnoliopsida</taxon>
        <taxon>Liliopsida</taxon>
        <taxon>Poales</taxon>
        <taxon>Poaceae</taxon>
        <taxon>PACMAD clade</taxon>
        <taxon>Arundinoideae</taxon>
        <taxon>Arundineae</taxon>
        <taxon>Arundo</taxon>
    </lineage>
</organism>
<reference evidence="1" key="2">
    <citation type="journal article" date="2015" name="Data Brief">
        <title>Shoot transcriptome of the giant reed, Arundo donax.</title>
        <authorList>
            <person name="Barrero R.A."/>
            <person name="Guerrero F.D."/>
            <person name="Moolhuijzen P."/>
            <person name="Goolsby J.A."/>
            <person name="Tidwell J."/>
            <person name="Bellgard S.E."/>
            <person name="Bellgard M.I."/>
        </authorList>
    </citation>
    <scope>NUCLEOTIDE SEQUENCE</scope>
    <source>
        <tissue evidence="1">Shoot tissue taken approximately 20 cm above the soil surface</tissue>
    </source>
</reference>
<sequence>MQFPLPSTYSMSPWKLLLDLVLGQYCFR</sequence>
<dbReference type="AlphaFoldDB" id="A0A0A9FQN2"/>
<dbReference type="EMBL" id="GBRH01182761">
    <property type="protein sequence ID" value="JAE15135.1"/>
    <property type="molecule type" value="Transcribed_RNA"/>
</dbReference>
<reference evidence="1" key="1">
    <citation type="submission" date="2014-09" db="EMBL/GenBank/DDBJ databases">
        <authorList>
            <person name="Magalhaes I.L.F."/>
            <person name="Oliveira U."/>
            <person name="Santos F.R."/>
            <person name="Vidigal T.H.D.A."/>
            <person name="Brescovit A.D."/>
            <person name="Santos A.J."/>
        </authorList>
    </citation>
    <scope>NUCLEOTIDE SEQUENCE</scope>
    <source>
        <tissue evidence="1">Shoot tissue taken approximately 20 cm above the soil surface</tissue>
    </source>
</reference>
<proteinExistence type="predicted"/>